<dbReference type="Proteomes" id="UP000316196">
    <property type="component" value="Unassembled WGS sequence"/>
</dbReference>
<dbReference type="PANTHER" id="PTHR43591">
    <property type="entry name" value="METHYLTRANSFERASE"/>
    <property type="match status" value="1"/>
</dbReference>
<dbReference type="InterPro" id="IPR041698">
    <property type="entry name" value="Methyltransf_25"/>
</dbReference>
<feature type="domain" description="Methyltransferase" evidence="1">
    <location>
        <begin position="18"/>
        <end position="113"/>
    </location>
</feature>
<dbReference type="PANTHER" id="PTHR43591:SF24">
    <property type="entry name" value="2-METHOXY-6-POLYPRENYL-1,4-BENZOQUINOL METHYLASE, MITOCHONDRIAL"/>
    <property type="match status" value="1"/>
</dbReference>
<dbReference type="InterPro" id="IPR029063">
    <property type="entry name" value="SAM-dependent_MTases_sf"/>
</dbReference>
<dbReference type="SUPFAM" id="SSF53335">
    <property type="entry name" value="S-adenosyl-L-methionine-dependent methyltransferases"/>
    <property type="match status" value="1"/>
</dbReference>
<dbReference type="CDD" id="cd02440">
    <property type="entry name" value="AdoMet_MTases"/>
    <property type="match status" value="1"/>
</dbReference>
<accession>A0A542ZRP1</accession>
<evidence type="ECO:0000259" key="1">
    <source>
        <dbReference type="Pfam" id="PF13649"/>
    </source>
</evidence>
<reference evidence="2 3" key="1">
    <citation type="submission" date="2019-06" db="EMBL/GenBank/DDBJ databases">
        <title>Sequencing the genomes of 1000 actinobacteria strains.</title>
        <authorList>
            <person name="Klenk H.-P."/>
        </authorList>
    </citation>
    <scope>NUCLEOTIDE SEQUENCE [LARGE SCALE GENOMIC DNA]</scope>
    <source>
        <strain evidence="2 3">DSM 8251</strain>
    </source>
</reference>
<dbReference type="AlphaFoldDB" id="A0A542ZRP1"/>
<evidence type="ECO:0000313" key="2">
    <source>
        <dbReference type="EMBL" id="TQL63002.1"/>
    </source>
</evidence>
<keyword evidence="2" id="KW-0489">Methyltransferase</keyword>
<dbReference type="GO" id="GO:0008168">
    <property type="term" value="F:methyltransferase activity"/>
    <property type="evidence" value="ECO:0007669"/>
    <property type="project" value="UniProtKB-KW"/>
</dbReference>
<dbReference type="GO" id="GO:0032259">
    <property type="term" value="P:methylation"/>
    <property type="evidence" value="ECO:0007669"/>
    <property type="project" value="UniProtKB-KW"/>
</dbReference>
<name>A0A542ZRP1_9ACTN</name>
<gene>
    <name evidence="2" type="ORF">FB460_0800</name>
</gene>
<protein>
    <submittedName>
        <fullName evidence="2">Methyltransferase family protein</fullName>
    </submittedName>
</protein>
<dbReference type="Pfam" id="PF13649">
    <property type="entry name" value="Methyltransf_25"/>
    <property type="match status" value="1"/>
</dbReference>
<dbReference type="EMBL" id="VFOR01000001">
    <property type="protein sequence ID" value="TQL63002.1"/>
    <property type="molecule type" value="Genomic_DNA"/>
</dbReference>
<dbReference type="OrthoDB" id="3724242at2"/>
<dbReference type="Gene3D" id="3.40.50.150">
    <property type="entry name" value="Vaccinia Virus protein VP39"/>
    <property type="match status" value="1"/>
</dbReference>
<evidence type="ECO:0000313" key="3">
    <source>
        <dbReference type="Proteomes" id="UP000316196"/>
    </source>
</evidence>
<proteinExistence type="predicted"/>
<keyword evidence="2" id="KW-0808">Transferase</keyword>
<sequence length="172" mass="17995">MARSAVELLAIENPSSRVLEIGFGPGLGLAALAERVPEGQVIGVDPSLLMHRHAGRRNAAAIAEGRIVLHRGAAAALPLSDASIDAAMMTDNLHFWPDPRAGLRELQRVLRPGAPVVCGFSPPSGGPPRGLARMFRSVGFRDIIESRDSAQYLLRAVHTPDAAGGGAGAQVD</sequence>
<keyword evidence="3" id="KW-1185">Reference proteome</keyword>
<dbReference type="RefSeq" id="WP_142092776.1">
    <property type="nucleotide sequence ID" value="NZ_BAAAMD010000001.1"/>
</dbReference>
<organism evidence="2 3">
    <name type="scientific">Propioniferax innocua</name>
    <dbReference type="NCBI Taxonomy" id="1753"/>
    <lineage>
        <taxon>Bacteria</taxon>
        <taxon>Bacillati</taxon>
        <taxon>Actinomycetota</taxon>
        <taxon>Actinomycetes</taxon>
        <taxon>Propionibacteriales</taxon>
        <taxon>Propionibacteriaceae</taxon>
        <taxon>Propioniferax</taxon>
    </lineage>
</organism>
<comment type="caution">
    <text evidence="2">The sequence shown here is derived from an EMBL/GenBank/DDBJ whole genome shotgun (WGS) entry which is preliminary data.</text>
</comment>